<dbReference type="EMBL" id="QXCT01000001">
    <property type="protein sequence ID" value="MDW9250883.1"/>
    <property type="molecule type" value="Genomic_DNA"/>
</dbReference>
<dbReference type="Proteomes" id="UP001272137">
    <property type="component" value="Unassembled WGS sequence"/>
</dbReference>
<sequence>MNFQSFETNKFPIETPSQFISNHIYLHIFCIFNTISGAAGERP</sequence>
<comment type="caution">
    <text evidence="1">The sequence shown here is derived from an EMBL/GenBank/DDBJ whole genome shotgun (WGS) entry which is preliminary data.</text>
</comment>
<organism evidence="1 2">
    <name type="scientific">Burkholderia thailandensis</name>
    <dbReference type="NCBI Taxonomy" id="57975"/>
    <lineage>
        <taxon>Bacteria</taxon>
        <taxon>Pseudomonadati</taxon>
        <taxon>Pseudomonadota</taxon>
        <taxon>Betaproteobacteria</taxon>
        <taxon>Burkholderiales</taxon>
        <taxon>Burkholderiaceae</taxon>
        <taxon>Burkholderia</taxon>
        <taxon>pseudomallei group</taxon>
    </lineage>
</organism>
<dbReference type="AlphaFoldDB" id="A0AAW9CJB3"/>
<protein>
    <submittedName>
        <fullName evidence="1">Uncharacterized protein</fullName>
    </submittedName>
</protein>
<gene>
    <name evidence="1" type="ORF">C7S16_4508</name>
</gene>
<name>A0AAW9CJB3_BURTH</name>
<evidence type="ECO:0000313" key="1">
    <source>
        <dbReference type="EMBL" id="MDW9250883.1"/>
    </source>
</evidence>
<proteinExistence type="predicted"/>
<reference evidence="1" key="1">
    <citation type="submission" date="2018-08" db="EMBL/GenBank/DDBJ databases">
        <title>Identification of Burkholderia cepacia strains that express a Burkholderia pseudomallei-like capsular polysaccharide.</title>
        <authorList>
            <person name="Burtnick M.N."/>
            <person name="Vongsouvath M."/>
            <person name="Newton P."/>
            <person name="Wuthiekanun V."/>
            <person name="Limmathurotsakul D."/>
            <person name="Brett P.J."/>
            <person name="Chantratita N."/>
            <person name="Dance D.A."/>
        </authorList>
    </citation>
    <scope>NUCLEOTIDE SEQUENCE</scope>
    <source>
        <strain evidence="1">SBXCC001</strain>
    </source>
</reference>
<evidence type="ECO:0000313" key="2">
    <source>
        <dbReference type="Proteomes" id="UP001272137"/>
    </source>
</evidence>
<accession>A0AAW9CJB3</accession>